<evidence type="ECO:0000259" key="2">
    <source>
        <dbReference type="SMART" id="SM00483"/>
    </source>
</evidence>
<dbReference type="InterPro" id="IPR010996">
    <property type="entry name" value="HHH_MUS81"/>
</dbReference>
<dbReference type="InterPro" id="IPR047967">
    <property type="entry name" value="PolX_PHP"/>
</dbReference>
<keyword evidence="4" id="KW-1185">Reference proteome</keyword>
<dbReference type="SUPFAM" id="SSF81301">
    <property type="entry name" value="Nucleotidyltransferase"/>
    <property type="match status" value="1"/>
</dbReference>
<dbReference type="GO" id="GO:0042578">
    <property type="term" value="F:phosphoric ester hydrolase activity"/>
    <property type="evidence" value="ECO:0007669"/>
    <property type="project" value="TreeGrafter"/>
</dbReference>
<feature type="domain" description="Polymerase/histidinol phosphatase N-terminal" evidence="1">
    <location>
        <begin position="304"/>
        <end position="383"/>
    </location>
</feature>
<evidence type="ECO:0000313" key="3">
    <source>
        <dbReference type="EMBL" id="RIH86181.1"/>
    </source>
</evidence>
<dbReference type="PANTHER" id="PTHR36928:SF1">
    <property type="entry name" value="PHOSPHATASE YCDX-RELATED"/>
    <property type="match status" value="1"/>
</dbReference>
<dbReference type="GO" id="GO:0008270">
    <property type="term" value="F:zinc ion binding"/>
    <property type="evidence" value="ECO:0007669"/>
    <property type="project" value="TreeGrafter"/>
</dbReference>
<feature type="domain" description="DNA-directed DNA polymerase X" evidence="2">
    <location>
        <begin position="1"/>
        <end position="284"/>
    </location>
</feature>
<dbReference type="Proteomes" id="UP000265800">
    <property type="component" value="Unassembled WGS sequence"/>
</dbReference>
<dbReference type="SUPFAM" id="SSF47802">
    <property type="entry name" value="DNA polymerase beta, N-terminal domain-like"/>
    <property type="match status" value="1"/>
</dbReference>
<evidence type="ECO:0000259" key="1">
    <source>
        <dbReference type="SMART" id="SM00481"/>
    </source>
</evidence>
<dbReference type="PANTHER" id="PTHR36928">
    <property type="entry name" value="PHOSPHATASE YCDX-RELATED"/>
    <property type="match status" value="1"/>
</dbReference>
<dbReference type="SMART" id="SM00483">
    <property type="entry name" value="POLXc"/>
    <property type="match status" value="1"/>
</dbReference>
<organism evidence="3 4">
    <name type="scientific">Meiothermus luteus</name>
    <dbReference type="NCBI Taxonomy" id="2026184"/>
    <lineage>
        <taxon>Bacteria</taxon>
        <taxon>Thermotogati</taxon>
        <taxon>Deinococcota</taxon>
        <taxon>Deinococci</taxon>
        <taxon>Thermales</taxon>
        <taxon>Thermaceae</taxon>
        <taxon>Meiothermus</taxon>
    </lineage>
</organism>
<dbReference type="OrthoDB" id="9808747at2"/>
<comment type="caution">
    <text evidence="3">The sequence shown here is derived from an EMBL/GenBank/DDBJ whole genome shotgun (WGS) entry which is preliminary data.</text>
</comment>
<dbReference type="SUPFAM" id="SSF158702">
    <property type="entry name" value="Sec63 N-terminal domain-like"/>
    <property type="match status" value="1"/>
</dbReference>
<evidence type="ECO:0000313" key="4">
    <source>
        <dbReference type="Proteomes" id="UP000265800"/>
    </source>
</evidence>
<dbReference type="Gene3D" id="1.10.150.110">
    <property type="entry name" value="DNA polymerase beta, N-terminal domain-like"/>
    <property type="match status" value="1"/>
</dbReference>
<dbReference type="InterPro" id="IPR003141">
    <property type="entry name" value="Pol/His_phosphatase_N"/>
</dbReference>
<dbReference type="Gene3D" id="1.10.150.20">
    <property type="entry name" value="5' to 3' exonuclease, C-terminal subdomain"/>
    <property type="match status" value="1"/>
</dbReference>
<dbReference type="Pfam" id="PF02811">
    <property type="entry name" value="PHP"/>
    <property type="match status" value="1"/>
</dbReference>
<keyword evidence="3" id="KW-0540">Nuclease</keyword>
<name>A0A399EVE1_9DEIN</name>
<dbReference type="CDD" id="cd07436">
    <property type="entry name" value="PHP_PolX"/>
    <property type="match status" value="1"/>
</dbReference>
<dbReference type="SUPFAM" id="SSF89550">
    <property type="entry name" value="PHP domain-like"/>
    <property type="match status" value="1"/>
</dbReference>
<sequence length="536" mass="58761">MTRKELAGLLEYAADLMEVLGEGEYRARAYRVAARSLERLEADLSELAAQGFRGVRGIGPGLAPVLKEIVKTQEFPYLAELEGRIPPGVLALFRVQGLGPKRIRALWENGVESLEELVRFAEEGRLRALPGFGAKSEASLLEAARYALQSLRRVLLPVGLEVGRLILADLQNAGFRAELAGSVRRGLETVGNLDLVVEGPPGAVQKALGHYMREAQGNLLLGQVEGLSLRVFCAEPASFGSVWVEATGSREWLSALGPIPQGCATEEEVFLALGLAYIPAYWREKEHIGLSPPEDLLGPQALKGLIHLHTAYSDGTASLRQMAEAAVAQGYAYMVVCDHSKSAAYAGGLQEAAVRQQWAEIDRLNAELSPFRILKGIESDILPDGSLDYPEELLAHFEVVVGSLHSGLSLDPKAQTERLLKALDNPYLSILGHPSGRLLLRRKGAQADWERVLERAEKNRKAVEFNCNPHRLELDWRTMLAWRERLYFSLGPDAHSPEGISDLQYGLLFAQKAGLRPKSIVNTWPAEQLIGLKKGP</sequence>
<dbReference type="Pfam" id="PF14716">
    <property type="entry name" value="HHH_8"/>
    <property type="match status" value="1"/>
</dbReference>
<dbReference type="InterPro" id="IPR050243">
    <property type="entry name" value="PHP_phosphatase"/>
</dbReference>
<protein>
    <submittedName>
        <fullName evidence="3">DNA polymerase/3'-5' exonuclease PolX</fullName>
    </submittedName>
</protein>
<dbReference type="Pfam" id="PF14520">
    <property type="entry name" value="HHH_5"/>
    <property type="match status" value="1"/>
</dbReference>
<dbReference type="SMART" id="SM00481">
    <property type="entry name" value="POLIIIAc"/>
    <property type="match status" value="1"/>
</dbReference>
<gene>
    <name evidence="3" type="primary">polX</name>
    <name evidence="3" type="ORF">Mlute_01337</name>
</gene>
<dbReference type="GO" id="GO:0004527">
    <property type="term" value="F:exonuclease activity"/>
    <property type="evidence" value="ECO:0007669"/>
    <property type="project" value="UniProtKB-KW"/>
</dbReference>
<dbReference type="InterPro" id="IPR027421">
    <property type="entry name" value="DNA_pol_lamdba_lyase_dom_sf"/>
</dbReference>
<dbReference type="PIRSF" id="PIRSF005047">
    <property type="entry name" value="UCP005047_YshC"/>
    <property type="match status" value="1"/>
</dbReference>
<dbReference type="AlphaFoldDB" id="A0A399EVE1"/>
<dbReference type="EMBL" id="QWKZ01000035">
    <property type="protein sequence ID" value="RIH86181.1"/>
    <property type="molecule type" value="Genomic_DNA"/>
</dbReference>
<dbReference type="InterPro" id="IPR002054">
    <property type="entry name" value="DNA-dir_DNA_pol_X"/>
</dbReference>
<dbReference type="GO" id="GO:0003677">
    <property type="term" value="F:DNA binding"/>
    <property type="evidence" value="ECO:0007669"/>
    <property type="project" value="InterPro"/>
</dbReference>
<dbReference type="InterPro" id="IPR043519">
    <property type="entry name" value="NT_sf"/>
</dbReference>
<dbReference type="RefSeq" id="WP_119359986.1">
    <property type="nucleotide sequence ID" value="NZ_QWKZ01000035.1"/>
</dbReference>
<dbReference type="FunFam" id="3.20.20.140:FF:000047">
    <property type="entry name" value="PHP domain-containing protein"/>
    <property type="match status" value="1"/>
</dbReference>
<keyword evidence="3" id="KW-0378">Hydrolase</keyword>
<dbReference type="GO" id="GO:0003887">
    <property type="term" value="F:DNA-directed DNA polymerase activity"/>
    <property type="evidence" value="ECO:0007669"/>
    <property type="project" value="InterPro"/>
</dbReference>
<keyword evidence="3" id="KW-0269">Exonuclease</keyword>
<accession>A0A399EVE1</accession>
<dbReference type="Gene3D" id="3.30.460.10">
    <property type="entry name" value="Beta Polymerase, domain 2"/>
    <property type="match status" value="1"/>
</dbReference>
<dbReference type="GO" id="GO:0005829">
    <property type="term" value="C:cytosol"/>
    <property type="evidence" value="ECO:0007669"/>
    <property type="project" value="TreeGrafter"/>
</dbReference>
<dbReference type="InterPro" id="IPR004013">
    <property type="entry name" value="PHP_dom"/>
</dbReference>
<reference evidence="3 4" key="1">
    <citation type="submission" date="2018-08" db="EMBL/GenBank/DDBJ databases">
        <title>Meiothermus luteus KCTC 52599 genome sequencing project.</title>
        <authorList>
            <person name="Da Costa M.S."/>
            <person name="Albuquerque L."/>
            <person name="Raposo P."/>
            <person name="Froufe H.J.C."/>
            <person name="Barroso C.S."/>
            <person name="Egas C."/>
        </authorList>
    </citation>
    <scope>NUCLEOTIDE SEQUENCE [LARGE SCALE GENOMIC DNA]</scope>
    <source>
        <strain evidence="3 4">KCTC 52599</strain>
    </source>
</reference>
<proteinExistence type="predicted"/>
<dbReference type="Gene3D" id="3.20.20.140">
    <property type="entry name" value="Metal-dependent hydrolases"/>
    <property type="match status" value="1"/>
</dbReference>
<dbReference type="InterPro" id="IPR016195">
    <property type="entry name" value="Pol/histidinol_Pase-like"/>
</dbReference>
<dbReference type="InterPro" id="IPR022311">
    <property type="entry name" value="PolX-like"/>
</dbReference>